<evidence type="ECO:0000259" key="6">
    <source>
        <dbReference type="PROSITE" id="PS50977"/>
    </source>
</evidence>
<keyword evidence="1" id="KW-0678">Repressor</keyword>
<evidence type="ECO:0000256" key="3">
    <source>
        <dbReference type="ARBA" id="ARBA00023125"/>
    </source>
</evidence>
<reference evidence="7 8" key="1">
    <citation type="submission" date="2019-04" db="EMBL/GenBank/DDBJ databases">
        <authorList>
            <person name="Liu Q."/>
            <person name="Xin Y.-H."/>
        </authorList>
    </citation>
    <scope>NUCLEOTIDE SEQUENCE [LARGE SCALE GENOMIC DNA]</scope>
    <source>
        <strain evidence="7 8">AM23</strain>
    </source>
</reference>
<dbReference type="Pfam" id="PF00440">
    <property type="entry name" value="TetR_N"/>
    <property type="match status" value="1"/>
</dbReference>
<dbReference type="InterPro" id="IPR001647">
    <property type="entry name" value="HTH_TetR"/>
</dbReference>
<dbReference type="Gene3D" id="1.10.357.10">
    <property type="entry name" value="Tetracycline Repressor, domain 2"/>
    <property type="match status" value="1"/>
</dbReference>
<dbReference type="SUPFAM" id="SSF48498">
    <property type="entry name" value="Tetracyclin repressor-like, C-terminal domain"/>
    <property type="match status" value="1"/>
</dbReference>
<comment type="caution">
    <text evidence="7">The sequence shown here is derived from an EMBL/GenBank/DDBJ whole genome shotgun (WGS) entry which is preliminary data.</text>
</comment>
<evidence type="ECO:0000256" key="1">
    <source>
        <dbReference type="ARBA" id="ARBA00022491"/>
    </source>
</evidence>
<gene>
    <name evidence="7" type="ORF">E8P82_01595</name>
</gene>
<feature type="DNA-binding region" description="H-T-H motif" evidence="5">
    <location>
        <begin position="31"/>
        <end position="50"/>
    </location>
</feature>
<accession>A0A4S5EAC4</accession>
<protein>
    <submittedName>
        <fullName evidence="7">TetR family transcriptional regulator</fullName>
    </submittedName>
</protein>
<evidence type="ECO:0000313" key="7">
    <source>
        <dbReference type="EMBL" id="THJ68624.1"/>
    </source>
</evidence>
<feature type="domain" description="HTH tetR-type" evidence="6">
    <location>
        <begin position="8"/>
        <end position="68"/>
    </location>
</feature>
<dbReference type="Proteomes" id="UP000305233">
    <property type="component" value="Unassembled WGS sequence"/>
</dbReference>
<evidence type="ECO:0000256" key="4">
    <source>
        <dbReference type="ARBA" id="ARBA00023163"/>
    </source>
</evidence>
<sequence length="196" mass="22036">MPKRIDRDARKAQFAEAVWRIILDRGISAVSIRTVAEQASVAVGSLRHVFPTRAELLRFSAELMLQRARDRILSTEALEDPEQYALEIAKNLLPLHPDSRAELEINIALIAESPALPELVQLRDDAYQQLGQLCVRLVGILAEKLGEQDVREEARRLHALIDGVALHLLMRPLAEDADWAIRIIRGELHRIAHTSG</sequence>
<evidence type="ECO:0000256" key="2">
    <source>
        <dbReference type="ARBA" id="ARBA00023015"/>
    </source>
</evidence>
<dbReference type="RefSeq" id="WP_136452726.1">
    <property type="nucleotide sequence ID" value="NZ_SSWH01000001.1"/>
</dbReference>
<proteinExistence type="predicted"/>
<keyword evidence="2" id="KW-0805">Transcription regulation</keyword>
<dbReference type="AlphaFoldDB" id="A0A4S5EAC4"/>
<organism evidence="7 8">
    <name type="scientific">Arthrobacter echini</name>
    <dbReference type="NCBI Taxonomy" id="1529066"/>
    <lineage>
        <taxon>Bacteria</taxon>
        <taxon>Bacillati</taxon>
        <taxon>Actinomycetota</taxon>
        <taxon>Actinomycetes</taxon>
        <taxon>Micrococcales</taxon>
        <taxon>Micrococcaceae</taxon>
        <taxon>Arthrobacter</taxon>
    </lineage>
</organism>
<keyword evidence="4" id="KW-0804">Transcription</keyword>
<evidence type="ECO:0000313" key="8">
    <source>
        <dbReference type="Proteomes" id="UP000305233"/>
    </source>
</evidence>
<dbReference type="Pfam" id="PF13977">
    <property type="entry name" value="TetR_C_6"/>
    <property type="match status" value="1"/>
</dbReference>
<dbReference type="SUPFAM" id="SSF46689">
    <property type="entry name" value="Homeodomain-like"/>
    <property type="match status" value="1"/>
</dbReference>
<dbReference type="EMBL" id="SSWH01000001">
    <property type="protein sequence ID" value="THJ68624.1"/>
    <property type="molecule type" value="Genomic_DNA"/>
</dbReference>
<keyword evidence="3 5" id="KW-0238">DNA-binding</keyword>
<dbReference type="OrthoDB" id="9816296at2"/>
<dbReference type="InterPro" id="IPR036271">
    <property type="entry name" value="Tet_transcr_reg_TetR-rel_C_sf"/>
</dbReference>
<keyword evidence="8" id="KW-1185">Reference proteome</keyword>
<dbReference type="GO" id="GO:0003677">
    <property type="term" value="F:DNA binding"/>
    <property type="evidence" value="ECO:0007669"/>
    <property type="project" value="UniProtKB-UniRule"/>
</dbReference>
<dbReference type="InterPro" id="IPR039538">
    <property type="entry name" value="BetI_C"/>
</dbReference>
<dbReference type="PROSITE" id="PS50977">
    <property type="entry name" value="HTH_TETR_2"/>
    <property type="match status" value="1"/>
</dbReference>
<evidence type="ECO:0000256" key="5">
    <source>
        <dbReference type="PROSITE-ProRule" id="PRU00335"/>
    </source>
</evidence>
<name>A0A4S5EAC4_9MICC</name>
<dbReference type="InterPro" id="IPR009057">
    <property type="entry name" value="Homeodomain-like_sf"/>
</dbReference>